<gene>
    <name evidence="11" type="ORF">CAOG_003100</name>
</gene>
<dbReference type="eggNOG" id="KOG1378">
    <property type="taxonomic scope" value="Eukaryota"/>
</dbReference>
<dbReference type="EC" id="3.1.3.2" evidence="6"/>
<dbReference type="GO" id="GO:0005576">
    <property type="term" value="C:extracellular region"/>
    <property type="evidence" value="ECO:0007669"/>
    <property type="project" value="UniProtKB-SubCell"/>
</dbReference>
<dbReference type="InterPro" id="IPR040974">
    <property type="entry name" value="Fn3_PAP"/>
</dbReference>
<evidence type="ECO:0000256" key="3">
    <source>
        <dbReference type="ARBA" id="ARBA00022525"/>
    </source>
</evidence>
<dbReference type="PANTHER" id="PTHR45778:SF7">
    <property type="entry name" value="PURPLE ACID PHOSPHATASE"/>
    <property type="match status" value="1"/>
</dbReference>
<dbReference type="STRING" id="595528.A0A0D2WNR0"/>
<evidence type="ECO:0000256" key="4">
    <source>
        <dbReference type="ARBA" id="ARBA00022729"/>
    </source>
</evidence>
<dbReference type="Pfam" id="PF00149">
    <property type="entry name" value="Metallophos"/>
    <property type="match status" value="1"/>
</dbReference>
<dbReference type="CDD" id="cd00839">
    <property type="entry name" value="MPP_PAPs"/>
    <property type="match status" value="1"/>
</dbReference>
<evidence type="ECO:0000256" key="1">
    <source>
        <dbReference type="ARBA" id="ARBA00004613"/>
    </source>
</evidence>
<dbReference type="InterPro" id="IPR029052">
    <property type="entry name" value="Metallo-depent_PP-like"/>
</dbReference>
<evidence type="ECO:0000256" key="5">
    <source>
        <dbReference type="ARBA" id="ARBA00023180"/>
    </source>
</evidence>
<sequence>MLRLSAFCAISLLLLFAGLLGVDAHGRPSPWSKGAAGRWHNDLEEAAPSRELLLELEQQEQQLELDGTINRRAPRAAVTVSASPSLIAKNGDTVTVSWSGVTKVQADDWIGVYSPSTSEHSLYIDWVYVKECETASQGFGNVTFELVNMRKDYGFRYFSGNTVLTQLAQSAPVEFVNKNEPTHGRLAYPGDPTTMRVMWVTNEDKTIPTVQYGTSAGILNMNMSGTSHTYRASDICSPLASTPSPVLFIDPGFFHDVLLTNLAPSTLYWYRYGNDATGWSAVANFTTAPQPGKNTPISFVVYADMGTYSTGPGAVATSERVLSHLDDVDFVLHVGDLSYALGRGYVWEWFGALIEPIATNKPYQVSIGNHEYCHLLGGEKDPSHAAGNGFHPSWGNYGDDSNGECGVPTHNRFHMPDNGNSVFWYSFDYGSVHFLQFSAEHDFLPGSDMYKWIANDLASVDRSVTPWIFVSAHRPAYCSENYMGDYNVSLYLRAALEPLMQQYKVNIFFSGHYHSFQATCPVMNGTCSGTFDKPTAPVHLMVGMSGASLDNETYMNVTWDAFHDQAFGVAYVHVHDANSMYFEYRHNDNDGVAWNMTLSNWAML</sequence>
<keyword evidence="3" id="KW-0964">Secreted</keyword>
<evidence type="ECO:0000259" key="9">
    <source>
        <dbReference type="Pfam" id="PF16656"/>
    </source>
</evidence>
<accession>A0A0D2WNR0</accession>
<dbReference type="EMBL" id="KE346363">
    <property type="protein sequence ID" value="KJE92073.1"/>
    <property type="molecule type" value="Genomic_DNA"/>
</dbReference>
<dbReference type="Gene3D" id="2.60.40.380">
    <property type="entry name" value="Purple acid phosphatase-like, N-terminal"/>
    <property type="match status" value="1"/>
</dbReference>
<feature type="domain" description="Calcineurin-like phosphoesterase" evidence="7">
    <location>
        <begin position="298"/>
        <end position="515"/>
    </location>
</feature>
<dbReference type="Pfam" id="PF16656">
    <property type="entry name" value="Pur_ac_phosph_N"/>
    <property type="match status" value="1"/>
</dbReference>
<evidence type="ECO:0000256" key="2">
    <source>
        <dbReference type="ARBA" id="ARBA00011738"/>
    </source>
</evidence>
<keyword evidence="12" id="KW-1185">Reference proteome</keyword>
<dbReference type="InParanoid" id="A0A0D2WNR0"/>
<dbReference type="GO" id="GO:0003993">
    <property type="term" value="F:acid phosphatase activity"/>
    <property type="evidence" value="ECO:0007669"/>
    <property type="project" value="UniProtKB-EC"/>
</dbReference>
<protein>
    <recommendedName>
        <fullName evidence="6">Purple acid phosphatase</fullName>
        <ecNumber evidence="6">3.1.3.2</ecNumber>
    </recommendedName>
</protein>
<evidence type="ECO:0000313" key="12">
    <source>
        <dbReference type="Proteomes" id="UP000008743"/>
    </source>
</evidence>
<feature type="domain" description="Purple acid phosphatase C-terminal" evidence="8">
    <location>
        <begin position="536"/>
        <end position="592"/>
    </location>
</feature>
<evidence type="ECO:0000313" key="11">
    <source>
        <dbReference type="EMBL" id="KJE92073.1"/>
    </source>
</evidence>
<dbReference type="GO" id="GO:0046872">
    <property type="term" value="F:metal ion binding"/>
    <property type="evidence" value="ECO:0007669"/>
    <property type="project" value="InterPro"/>
</dbReference>
<feature type="domain" description="Purple acid phosphatase N-terminal" evidence="9">
    <location>
        <begin position="181"/>
        <end position="287"/>
    </location>
</feature>
<comment type="catalytic activity">
    <reaction evidence="6">
        <text>a phosphate monoester + H2O = an alcohol + phosphate</text>
        <dbReference type="Rhea" id="RHEA:15017"/>
        <dbReference type="ChEBI" id="CHEBI:15377"/>
        <dbReference type="ChEBI" id="CHEBI:30879"/>
        <dbReference type="ChEBI" id="CHEBI:43474"/>
        <dbReference type="ChEBI" id="CHEBI:67140"/>
        <dbReference type="EC" id="3.1.3.2"/>
    </reaction>
</comment>
<dbReference type="Pfam" id="PF14008">
    <property type="entry name" value="Metallophos_C"/>
    <property type="match status" value="1"/>
</dbReference>
<comment type="subunit">
    <text evidence="2">Homodimer.</text>
</comment>
<keyword evidence="4 6" id="KW-0732">Signal</keyword>
<name>A0A0D2WNR0_CAPO3</name>
<dbReference type="Gene3D" id="2.60.40.2840">
    <property type="match status" value="1"/>
</dbReference>
<reference evidence="12" key="1">
    <citation type="submission" date="2011-02" db="EMBL/GenBank/DDBJ databases">
        <title>The Genome Sequence of Capsaspora owczarzaki ATCC 30864.</title>
        <authorList>
            <person name="Russ C."/>
            <person name="Cuomo C."/>
            <person name="Burger G."/>
            <person name="Gray M.W."/>
            <person name="Holland P.W.H."/>
            <person name="King N."/>
            <person name="Lang F.B.F."/>
            <person name="Roger A.J."/>
            <person name="Ruiz-Trillo I."/>
            <person name="Young S.K."/>
            <person name="Zeng Q."/>
            <person name="Gargeya S."/>
            <person name="Alvarado L."/>
            <person name="Berlin A."/>
            <person name="Chapman S.B."/>
            <person name="Chen Z."/>
            <person name="Freedman E."/>
            <person name="Gellesch M."/>
            <person name="Goldberg J."/>
            <person name="Griggs A."/>
            <person name="Gujja S."/>
            <person name="Heilman E."/>
            <person name="Heiman D."/>
            <person name="Howarth C."/>
            <person name="Mehta T."/>
            <person name="Neiman D."/>
            <person name="Pearson M."/>
            <person name="Roberts A."/>
            <person name="Saif S."/>
            <person name="Shea T."/>
            <person name="Shenoy N."/>
            <person name="Sisk P."/>
            <person name="Stolte C."/>
            <person name="Sykes S."/>
            <person name="White J."/>
            <person name="Yandava C."/>
            <person name="Haas B."/>
            <person name="Nusbaum C."/>
            <person name="Birren B."/>
        </authorList>
    </citation>
    <scope>NUCLEOTIDE SEQUENCE</scope>
    <source>
        <strain evidence="12">ATCC 30864</strain>
    </source>
</reference>
<dbReference type="AlphaFoldDB" id="A0A0D2WNR0"/>
<keyword evidence="6" id="KW-0378">Hydrolase</keyword>
<evidence type="ECO:0000256" key="6">
    <source>
        <dbReference type="RuleBase" id="RU361203"/>
    </source>
</evidence>
<dbReference type="RefSeq" id="XP_004363939.1">
    <property type="nucleotide sequence ID" value="XM_004363882.2"/>
</dbReference>
<evidence type="ECO:0000259" key="8">
    <source>
        <dbReference type="Pfam" id="PF14008"/>
    </source>
</evidence>
<feature type="signal peptide" evidence="6">
    <location>
        <begin position="1"/>
        <end position="24"/>
    </location>
</feature>
<comment type="similarity">
    <text evidence="6">Belongs to the metallophosphoesterase superfamily. Purple acid phosphatase family.</text>
</comment>
<dbReference type="OMA" id="VWDHFFN"/>
<feature type="domain" description="Purple acid phosphatase Fn3-like" evidence="10">
    <location>
        <begin position="80"/>
        <end position="177"/>
    </location>
</feature>
<proteinExistence type="inferred from homology"/>
<dbReference type="PANTHER" id="PTHR45778">
    <property type="entry name" value="PURPLE ACID PHOSPHATASE-RELATED"/>
    <property type="match status" value="1"/>
</dbReference>
<feature type="chain" id="PRO_5005113520" description="Purple acid phosphatase" evidence="6">
    <location>
        <begin position="25"/>
        <end position="604"/>
    </location>
</feature>
<dbReference type="Pfam" id="PF17808">
    <property type="entry name" value="fn3_PAP"/>
    <property type="match status" value="1"/>
</dbReference>
<dbReference type="SUPFAM" id="SSF49363">
    <property type="entry name" value="Purple acid phosphatase, N-terminal domain"/>
    <property type="match status" value="1"/>
</dbReference>
<dbReference type="InterPro" id="IPR025733">
    <property type="entry name" value="PAPs_C"/>
</dbReference>
<dbReference type="PhylomeDB" id="A0A0D2WNR0"/>
<dbReference type="InterPro" id="IPR004843">
    <property type="entry name" value="Calcineurin-like_PHP"/>
</dbReference>
<dbReference type="InterPro" id="IPR041792">
    <property type="entry name" value="MPP_PAP"/>
</dbReference>
<dbReference type="SUPFAM" id="SSF56300">
    <property type="entry name" value="Metallo-dependent phosphatases"/>
    <property type="match status" value="1"/>
</dbReference>
<dbReference type="OrthoDB" id="45007at2759"/>
<dbReference type="Gene3D" id="3.60.21.10">
    <property type="match status" value="1"/>
</dbReference>
<comment type="subcellular location">
    <subcellularLocation>
        <location evidence="1">Secreted</location>
    </subcellularLocation>
</comment>
<keyword evidence="5" id="KW-0325">Glycoprotein</keyword>
<dbReference type="InterPro" id="IPR008963">
    <property type="entry name" value="Purple_acid_Pase-like_N"/>
</dbReference>
<dbReference type="InterPro" id="IPR015914">
    <property type="entry name" value="PAPs_N"/>
</dbReference>
<evidence type="ECO:0000259" key="7">
    <source>
        <dbReference type="Pfam" id="PF00149"/>
    </source>
</evidence>
<evidence type="ECO:0000259" key="10">
    <source>
        <dbReference type="Pfam" id="PF17808"/>
    </source>
</evidence>
<organism evidence="11 12">
    <name type="scientific">Capsaspora owczarzaki (strain ATCC 30864)</name>
    <dbReference type="NCBI Taxonomy" id="595528"/>
    <lineage>
        <taxon>Eukaryota</taxon>
        <taxon>Filasterea</taxon>
        <taxon>Capsaspora</taxon>
    </lineage>
</organism>
<dbReference type="Proteomes" id="UP000008743">
    <property type="component" value="Unassembled WGS sequence"/>
</dbReference>